<dbReference type="SUPFAM" id="SSF56112">
    <property type="entry name" value="Protein kinase-like (PK-like)"/>
    <property type="match status" value="1"/>
</dbReference>
<dbReference type="InterPro" id="IPR050122">
    <property type="entry name" value="RTK"/>
</dbReference>
<comment type="subcellular location">
    <subcellularLocation>
        <location evidence="1">Cell membrane</location>
        <topology evidence="1">Single-pass type I membrane protein</topology>
    </subcellularLocation>
</comment>
<dbReference type="InterPro" id="IPR008266">
    <property type="entry name" value="Tyr_kinase_AS"/>
</dbReference>
<dbReference type="Pfam" id="PF21114">
    <property type="entry name" value="DDR1-2_DS-like"/>
    <property type="match status" value="1"/>
</dbReference>
<feature type="transmembrane region" description="Helical" evidence="14">
    <location>
        <begin position="466"/>
        <end position="490"/>
    </location>
</feature>
<feature type="region of interest" description="Disordered" evidence="13">
    <location>
        <begin position="427"/>
        <end position="456"/>
    </location>
</feature>
<dbReference type="InterPro" id="IPR000719">
    <property type="entry name" value="Prot_kinase_dom"/>
</dbReference>
<dbReference type="SMART" id="SM00219">
    <property type="entry name" value="TyrKc"/>
    <property type="match status" value="1"/>
</dbReference>
<evidence type="ECO:0000256" key="2">
    <source>
        <dbReference type="ARBA" id="ARBA00022475"/>
    </source>
</evidence>
<feature type="domain" description="F5/8 type C" evidence="17">
    <location>
        <begin position="27"/>
        <end position="183"/>
    </location>
</feature>
<feature type="signal peptide" evidence="15">
    <location>
        <begin position="1"/>
        <end position="17"/>
    </location>
</feature>
<feature type="compositionally biased region" description="Polar residues" evidence="13">
    <location>
        <begin position="441"/>
        <end position="453"/>
    </location>
</feature>
<dbReference type="InterPro" id="IPR000421">
    <property type="entry name" value="FA58C"/>
</dbReference>
<dbReference type="SMART" id="SM00231">
    <property type="entry name" value="FA58C"/>
    <property type="match status" value="1"/>
</dbReference>
<evidence type="ECO:0000313" key="18">
    <source>
        <dbReference type="EMBL" id="TRY62645.1"/>
    </source>
</evidence>
<evidence type="ECO:0000256" key="14">
    <source>
        <dbReference type="SAM" id="Phobius"/>
    </source>
</evidence>
<dbReference type="FunFam" id="2.60.120.260:FF:000007">
    <property type="entry name" value="Discoidin domain receptor tyrosine kinase 1"/>
    <property type="match status" value="1"/>
</dbReference>
<keyword evidence="2" id="KW-1003">Cell membrane</keyword>
<evidence type="ECO:0000256" key="8">
    <source>
        <dbReference type="ARBA" id="ARBA00023136"/>
    </source>
</evidence>
<evidence type="ECO:0000313" key="19">
    <source>
        <dbReference type="Proteomes" id="UP000318571"/>
    </source>
</evidence>
<dbReference type="InterPro" id="IPR020635">
    <property type="entry name" value="Tyr_kinase_cat_dom"/>
</dbReference>
<dbReference type="Pfam" id="PF07714">
    <property type="entry name" value="PK_Tyr_Ser-Thr"/>
    <property type="match status" value="2"/>
</dbReference>
<dbReference type="PANTHER" id="PTHR24416:SF580">
    <property type="entry name" value="DISCOIDIN DOMAIN RECEPTOR, ISOFORM F"/>
    <property type="match status" value="1"/>
</dbReference>
<keyword evidence="4 15" id="KW-0732">Signal</keyword>
<dbReference type="PROSITE" id="PS50011">
    <property type="entry name" value="PROTEIN_KINASE_DOM"/>
    <property type="match status" value="1"/>
</dbReference>
<feature type="compositionally biased region" description="Basic residues" evidence="13">
    <location>
        <begin position="695"/>
        <end position="723"/>
    </location>
</feature>
<dbReference type="Gene3D" id="2.60.120.260">
    <property type="entry name" value="Galactose-binding domain-like"/>
    <property type="match status" value="1"/>
</dbReference>
<dbReference type="EMBL" id="VCGU01000458">
    <property type="protein sequence ID" value="TRY62645.1"/>
    <property type="molecule type" value="Genomic_DNA"/>
</dbReference>
<dbReference type="GO" id="GO:0051897">
    <property type="term" value="P:positive regulation of phosphatidylinositol 3-kinase/protein kinase B signal transduction"/>
    <property type="evidence" value="ECO:0007669"/>
    <property type="project" value="TreeGrafter"/>
</dbReference>
<feature type="chain" id="PRO_5021736755" description="Protein kinase domain-containing protein" evidence="15">
    <location>
        <begin position="18"/>
        <end position="1159"/>
    </location>
</feature>
<gene>
    <name evidence="18" type="ORF">TCAL_11961</name>
</gene>
<dbReference type="GO" id="GO:0005518">
    <property type="term" value="F:collagen binding"/>
    <property type="evidence" value="ECO:0007669"/>
    <property type="project" value="TreeGrafter"/>
</dbReference>
<feature type="compositionally biased region" description="Acidic residues" evidence="13">
    <location>
        <begin position="924"/>
        <end position="938"/>
    </location>
</feature>
<evidence type="ECO:0000256" key="6">
    <source>
        <dbReference type="ARBA" id="ARBA00022840"/>
    </source>
</evidence>
<dbReference type="GO" id="GO:0048680">
    <property type="term" value="P:positive regulation of axon regeneration"/>
    <property type="evidence" value="ECO:0007669"/>
    <property type="project" value="UniProtKB-ARBA"/>
</dbReference>
<sequence>MLVWWCLLSTIGGLVASAEPLSDDDSCRSALGMEHGHISDSDISASSAFDYTSVGPQNARIRQEKNGGAWCPRSSITPKVREWIQIDLHRDYRITRTGTQGRFGLGRGQEYTELFILEYWRNSTGKWITYKNHSGHEVLTGNSNTYVENTNDLNPSIVASKVRFVPYSEHPRTVCMRVELYGCPLDSGLLSYQAPPGDEFSPHVFLEDIYDGDLIQGMNKGGLGVLTDGQFGEPVAFSKHSIRQAHGWVGWKNQNRPVELIFFFSQPKEFHSVTLTCYVQKDFGIQPISQVLVFYGDDSSAMDPGHVKVDARHQMRLLGRKKGNDTDDGDHGSEEGFQGSGALNLTLKLDTLGRDKQSHSKTKKGLVVKLQLYFMDKWILLSEVSFQTEKADLPPSLSPSGMENVLSSSNDVDDVVPLVMSSTMGPNDVVDEGILSDDTPPKSQISMSKNSPDSRGYYNQGDTTQIYIGLVIGVLGVTVMLLLVTIMLILRRNKQKIFNKNQPMFKSPLSDRHMMRDMTPLNKIYEDTTTAMTLGSGINEEQTTAAAASIYQEPYRLADHHQGTPTLPVGLQPGVFANEYLAQPHQSSTLLPSFSSCHEVKTTFGPPNGMPATLMKNSRSMAAANDNGIYQMFQPSENFYAATDIFQANGNDTLATGSLSSKTTSSVSSTTAAAAAAALASLPLNSGQVTTLVHQPHRRHHHHYHHQHHHQQNHHGSSARRLRSSPPSLPSSSSNQGSLFHSSDRVEFNQILQFPRHKLRLVEKLGEGKFGLVHLCEMSGQSGCPQPGGDLGTSIVVVRSLWKGSSSDDETRDSFISSVEALASLSDPNIAQVLALCSQDEPICLLSEYSTYGDLAQFLKTHYQSSKKSTTLARSARSSLNESNVKANNGINPLKCGIGSSTGGNESDTEAGDESHYSKLISDQEGEEEDDEMDDEDDPRGSQVSSIPSLMFMATQIASGMKYLESQGFVHRDLAARNCLIGKSYQIKISDFAIFRSEYRSRDYHRVASLASLPSRASTLTSSNPSLLHPHPDLALSSDDSESELLPLRWIPWEVYVMRSWSSQSDVWSFGMTLWEIFTHCQSEPLPNLDQDQIEENHLHHYHANGFHLLPSVSNVGCPQDVVGIMRECWQREPRDRPTFGDIHTLLKNVSPTLKSLPF</sequence>
<evidence type="ECO:0000259" key="16">
    <source>
        <dbReference type="PROSITE" id="PS50011"/>
    </source>
</evidence>
<keyword evidence="19" id="KW-1185">Reference proteome</keyword>
<evidence type="ECO:0000256" key="12">
    <source>
        <dbReference type="ARBA" id="ARBA00061639"/>
    </source>
</evidence>
<dbReference type="PANTHER" id="PTHR24416">
    <property type="entry name" value="TYROSINE-PROTEIN KINASE RECEPTOR"/>
    <property type="match status" value="1"/>
</dbReference>
<keyword evidence="7 14" id="KW-1133">Transmembrane helix</keyword>
<keyword evidence="11" id="KW-0325">Glycoprotein</keyword>
<evidence type="ECO:0000256" key="5">
    <source>
        <dbReference type="ARBA" id="ARBA00022741"/>
    </source>
</evidence>
<keyword evidence="6" id="KW-0067">ATP-binding</keyword>
<evidence type="ECO:0008006" key="20">
    <source>
        <dbReference type="Google" id="ProtNLM"/>
    </source>
</evidence>
<feature type="compositionally biased region" description="Basic and acidic residues" evidence="13">
    <location>
        <begin position="322"/>
        <end position="334"/>
    </location>
</feature>
<dbReference type="Proteomes" id="UP000318571">
    <property type="component" value="Chromosome 10"/>
</dbReference>
<dbReference type="PROSITE" id="PS00109">
    <property type="entry name" value="PROTEIN_KINASE_TYR"/>
    <property type="match status" value="1"/>
</dbReference>
<evidence type="ECO:0000256" key="10">
    <source>
        <dbReference type="ARBA" id="ARBA00023170"/>
    </source>
</evidence>
<accession>A0A553NB56</accession>
<organism evidence="18 19">
    <name type="scientific">Tigriopus californicus</name>
    <name type="common">Marine copepod</name>
    <dbReference type="NCBI Taxonomy" id="6832"/>
    <lineage>
        <taxon>Eukaryota</taxon>
        <taxon>Metazoa</taxon>
        <taxon>Ecdysozoa</taxon>
        <taxon>Arthropoda</taxon>
        <taxon>Crustacea</taxon>
        <taxon>Multicrustacea</taxon>
        <taxon>Hexanauplia</taxon>
        <taxon>Copepoda</taxon>
        <taxon>Harpacticoida</taxon>
        <taxon>Harpacticidae</taxon>
        <taxon>Tigriopus</taxon>
    </lineage>
</organism>
<comment type="caution">
    <text evidence="18">The sequence shown here is derived from an EMBL/GenBank/DDBJ whole genome shotgun (WGS) entry which is preliminary data.</text>
</comment>
<proteinExistence type="inferred from homology"/>
<evidence type="ECO:0000256" key="9">
    <source>
        <dbReference type="ARBA" id="ARBA00023157"/>
    </source>
</evidence>
<feature type="region of interest" description="Disordered" evidence="13">
    <location>
        <begin position="897"/>
        <end position="946"/>
    </location>
</feature>
<keyword evidence="3 14" id="KW-0812">Transmembrane</keyword>
<feature type="region of interest" description="Disordered" evidence="13">
    <location>
        <begin position="320"/>
        <end position="339"/>
    </location>
</feature>
<dbReference type="InterPro" id="IPR001245">
    <property type="entry name" value="Ser-Thr/Tyr_kinase_cat_dom"/>
</dbReference>
<dbReference type="SUPFAM" id="SSF49785">
    <property type="entry name" value="Galactose-binding domain-like"/>
    <property type="match status" value="1"/>
</dbReference>
<dbReference type="InterPro" id="IPR008979">
    <property type="entry name" value="Galactose-bd-like_sf"/>
</dbReference>
<evidence type="ECO:0000256" key="7">
    <source>
        <dbReference type="ARBA" id="ARBA00022989"/>
    </source>
</evidence>
<protein>
    <recommendedName>
        <fullName evidence="20">Protein kinase domain-containing protein</fullName>
    </recommendedName>
</protein>
<evidence type="ECO:0000256" key="3">
    <source>
        <dbReference type="ARBA" id="ARBA00022692"/>
    </source>
</evidence>
<dbReference type="CDD" id="cd00057">
    <property type="entry name" value="FA58C"/>
    <property type="match status" value="1"/>
</dbReference>
<keyword evidence="5" id="KW-0547">Nucleotide-binding</keyword>
<name>A0A553NB56_TIGCA</name>
<dbReference type="GO" id="GO:0005886">
    <property type="term" value="C:plasma membrane"/>
    <property type="evidence" value="ECO:0007669"/>
    <property type="project" value="UniProtKB-SubCell"/>
</dbReference>
<evidence type="ECO:0000256" key="4">
    <source>
        <dbReference type="ARBA" id="ARBA00022729"/>
    </source>
</evidence>
<dbReference type="OMA" id="HQYKDLK"/>
<comment type="similarity">
    <text evidence="12">Belongs to the protein kinase superfamily. Tyr protein kinase family. Insulin receptor subfamily.</text>
</comment>
<dbReference type="PROSITE" id="PS01286">
    <property type="entry name" value="FA58C_2"/>
    <property type="match status" value="1"/>
</dbReference>
<feature type="compositionally biased region" description="Low complexity" evidence="13">
    <location>
        <begin position="724"/>
        <end position="734"/>
    </location>
</feature>
<dbReference type="GO" id="GO:0038062">
    <property type="term" value="F:protein tyrosine kinase collagen receptor activity"/>
    <property type="evidence" value="ECO:0007669"/>
    <property type="project" value="TreeGrafter"/>
</dbReference>
<evidence type="ECO:0000256" key="15">
    <source>
        <dbReference type="SAM" id="SignalP"/>
    </source>
</evidence>
<dbReference type="Gene3D" id="2.60.120.1190">
    <property type="match status" value="1"/>
</dbReference>
<dbReference type="Pfam" id="PF00754">
    <property type="entry name" value="F5_F8_type_C"/>
    <property type="match status" value="1"/>
</dbReference>
<reference evidence="18 19" key="1">
    <citation type="journal article" date="2018" name="Nat. Ecol. Evol.">
        <title>Genomic signatures of mitonuclear coevolution across populations of Tigriopus californicus.</title>
        <authorList>
            <person name="Barreto F.S."/>
            <person name="Watson E.T."/>
            <person name="Lima T.G."/>
            <person name="Willett C.S."/>
            <person name="Edmands S."/>
            <person name="Li W."/>
            <person name="Burton R.S."/>
        </authorList>
    </citation>
    <scope>NUCLEOTIDE SEQUENCE [LARGE SCALE GENOMIC DNA]</scope>
    <source>
        <strain evidence="18 19">San Diego</strain>
    </source>
</reference>
<dbReference type="GO" id="GO:0043235">
    <property type="term" value="C:receptor complex"/>
    <property type="evidence" value="ECO:0007669"/>
    <property type="project" value="TreeGrafter"/>
</dbReference>
<keyword evidence="9" id="KW-1015">Disulfide bond</keyword>
<evidence type="ECO:0000256" key="11">
    <source>
        <dbReference type="ARBA" id="ARBA00023180"/>
    </source>
</evidence>
<evidence type="ECO:0000256" key="13">
    <source>
        <dbReference type="SAM" id="MobiDB-lite"/>
    </source>
</evidence>
<dbReference type="AlphaFoldDB" id="A0A553NB56"/>
<feature type="region of interest" description="Disordered" evidence="13">
    <location>
        <begin position="693"/>
        <end position="740"/>
    </location>
</feature>
<dbReference type="Gene3D" id="1.10.510.10">
    <property type="entry name" value="Transferase(Phosphotransferase) domain 1"/>
    <property type="match status" value="1"/>
</dbReference>
<dbReference type="PROSITE" id="PS50022">
    <property type="entry name" value="FA58C_3"/>
    <property type="match status" value="1"/>
</dbReference>
<dbReference type="InterPro" id="IPR048525">
    <property type="entry name" value="DDR1-2_DS-like"/>
</dbReference>
<evidence type="ECO:0000256" key="1">
    <source>
        <dbReference type="ARBA" id="ARBA00004251"/>
    </source>
</evidence>
<dbReference type="Gene3D" id="3.30.200.20">
    <property type="entry name" value="Phosphorylase Kinase, domain 1"/>
    <property type="match status" value="1"/>
</dbReference>
<dbReference type="GO" id="GO:0005524">
    <property type="term" value="F:ATP binding"/>
    <property type="evidence" value="ECO:0007669"/>
    <property type="project" value="UniProtKB-KW"/>
</dbReference>
<evidence type="ECO:0000259" key="17">
    <source>
        <dbReference type="PROSITE" id="PS50022"/>
    </source>
</evidence>
<feature type="domain" description="Protein kinase" evidence="16">
    <location>
        <begin position="759"/>
        <end position="1147"/>
    </location>
</feature>
<keyword evidence="8 14" id="KW-0472">Membrane</keyword>
<keyword evidence="10" id="KW-0675">Receptor</keyword>
<dbReference type="InterPro" id="IPR011009">
    <property type="entry name" value="Kinase-like_dom_sf"/>
</dbReference>